<evidence type="ECO:0000259" key="5">
    <source>
        <dbReference type="Pfam" id="PF01625"/>
    </source>
</evidence>
<comment type="caution">
    <text evidence="6">The sequence shown here is derived from an EMBL/GenBank/DDBJ whole genome shotgun (WGS) entry which is preliminary data.</text>
</comment>
<dbReference type="Proteomes" id="UP000620139">
    <property type="component" value="Unassembled WGS sequence"/>
</dbReference>
<dbReference type="Pfam" id="PF01625">
    <property type="entry name" value="PMSR"/>
    <property type="match status" value="1"/>
</dbReference>
<evidence type="ECO:0000256" key="4">
    <source>
        <dbReference type="HAMAP-Rule" id="MF_01401"/>
    </source>
</evidence>
<keyword evidence="1 4" id="KW-0560">Oxidoreductase</keyword>
<dbReference type="Gene3D" id="3.30.1060.10">
    <property type="entry name" value="Peptide methionine sulphoxide reductase MsrA"/>
    <property type="match status" value="1"/>
</dbReference>
<dbReference type="PANTHER" id="PTHR43774">
    <property type="entry name" value="PEPTIDE METHIONINE SULFOXIDE REDUCTASE"/>
    <property type="match status" value="1"/>
</dbReference>
<dbReference type="EC" id="1.8.4.11" evidence="4"/>
<dbReference type="GO" id="GO:0008113">
    <property type="term" value="F:peptide-methionine (S)-S-oxide reductase activity"/>
    <property type="evidence" value="ECO:0007669"/>
    <property type="project" value="UniProtKB-UniRule"/>
</dbReference>
<dbReference type="InterPro" id="IPR002569">
    <property type="entry name" value="Met_Sox_Rdtase_MsrA_dom"/>
</dbReference>
<evidence type="ECO:0000256" key="1">
    <source>
        <dbReference type="ARBA" id="ARBA00023002"/>
    </source>
</evidence>
<dbReference type="NCBIfam" id="TIGR00401">
    <property type="entry name" value="msrA"/>
    <property type="match status" value="1"/>
</dbReference>
<evidence type="ECO:0000256" key="3">
    <source>
        <dbReference type="ARBA" id="ARBA00048782"/>
    </source>
</evidence>
<feature type="active site" evidence="4">
    <location>
        <position position="13"/>
    </location>
</feature>
<organism evidence="6 7">
    <name type="scientific">Inhella gelatinilytica</name>
    <dbReference type="NCBI Taxonomy" id="2795030"/>
    <lineage>
        <taxon>Bacteria</taxon>
        <taxon>Pseudomonadati</taxon>
        <taxon>Pseudomonadota</taxon>
        <taxon>Betaproteobacteria</taxon>
        <taxon>Burkholderiales</taxon>
        <taxon>Sphaerotilaceae</taxon>
        <taxon>Inhella</taxon>
    </lineage>
</organism>
<keyword evidence="7" id="KW-1185">Reference proteome</keyword>
<evidence type="ECO:0000256" key="2">
    <source>
        <dbReference type="ARBA" id="ARBA00047806"/>
    </source>
</evidence>
<reference evidence="6" key="1">
    <citation type="submission" date="2020-12" db="EMBL/GenBank/DDBJ databases">
        <title>The genome sequence of Inhella sp. 4Y17.</title>
        <authorList>
            <person name="Liu Y."/>
        </authorList>
    </citation>
    <scope>NUCLEOTIDE SEQUENCE</scope>
    <source>
        <strain evidence="6">4Y10</strain>
    </source>
</reference>
<evidence type="ECO:0000313" key="7">
    <source>
        <dbReference type="Proteomes" id="UP000620139"/>
    </source>
</evidence>
<gene>
    <name evidence="4 6" type="primary">msrA</name>
    <name evidence="6" type="ORF">I7X43_09010</name>
</gene>
<comment type="catalytic activity">
    <reaction evidence="2 4">
        <text>L-methionyl-[protein] + [thioredoxin]-disulfide + H2O = L-methionyl-(S)-S-oxide-[protein] + [thioredoxin]-dithiol</text>
        <dbReference type="Rhea" id="RHEA:14217"/>
        <dbReference type="Rhea" id="RHEA-COMP:10698"/>
        <dbReference type="Rhea" id="RHEA-COMP:10700"/>
        <dbReference type="Rhea" id="RHEA-COMP:12313"/>
        <dbReference type="Rhea" id="RHEA-COMP:12315"/>
        <dbReference type="ChEBI" id="CHEBI:15377"/>
        <dbReference type="ChEBI" id="CHEBI:16044"/>
        <dbReference type="ChEBI" id="CHEBI:29950"/>
        <dbReference type="ChEBI" id="CHEBI:44120"/>
        <dbReference type="ChEBI" id="CHEBI:50058"/>
        <dbReference type="EC" id="1.8.4.11"/>
    </reaction>
</comment>
<name>A0A931NDU4_9BURK</name>
<proteinExistence type="inferred from homology"/>
<sequence length="179" mass="19556">MAGMDLITLGGGCFWCLDACFRRLRGVTAVESGFSNGHVLSPTYEQVCSGLTGHAEVVRVHFDPDIISLASLLEVFFVIHDPTQVNGQGADLGPQYRSGIYVHSAAQEAIARQVLNEVQQALAGRVVTELAFEQGYTPAEAVHQGYFDANSEAGYCTFVIEPKLQKFQARFRSLLREDA</sequence>
<dbReference type="PANTHER" id="PTHR43774:SF1">
    <property type="entry name" value="PEPTIDE METHIONINE SULFOXIDE REDUCTASE MSRA 2"/>
    <property type="match status" value="1"/>
</dbReference>
<dbReference type="EMBL" id="JAEDAL010000003">
    <property type="protein sequence ID" value="MBH9552994.1"/>
    <property type="molecule type" value="Genomic_DNA"/>
</dbReference>
<comment type="function">
    <text evidence="4">Has an important function as a repair enzyme for proteins that have been inactivated by oxidation. Catalyzes the reversible oxidation-reduction of methionine sulfoxide in proteins to methionine.</text>
</comment>
<dbReference type="InterPro" id="IPR036509">
    <property type="entry name" value="Met_Sox_Rdtase_MsrA_sf"/>
</dbReference>
<feature type="domain" description="Peptide methionine sulphoxide reductase MsrA" evidence="5">
    <location>
        <begin position="7"/>
        <end position="156"/>
    </location>
</feature>
<comment type="similarity">
    <text evidence="4">Belongs to the MsrA Met sulfoxide reductase family.</text>
</comment>
<protein>
    <recommendedName>
        <fullName evidence="4">Peptide methionine sulfoxide reductase MsrA</fullName>
        <shortName evidence="4">Protein-methionine-S-oxide reductase</shortName>
        <ecNumber evidence="4">1.8.4.11</ecNumber>
    </recommendedName>
    <alternativeName>
        <fullName evidence="4">Peptide-methionine (S)-S-oxide reductase</fullName>
        <shortName evidence="4">Peptide Met(O) reductase</shortName>
    </alternativeName>
</protein>
<comment type="catalytic activity">
    <reaction evidence="3 4">
        <text>[thioredoxin]-disulfide + L-methionine + H2O = L-methionine (S)-S-oxide + [thioredoxin]-dithiol</text>
        <dbReference type="Rhea" id="RHEA:19993"/>
        <dbReference type="Rhea" id="RHEA-COMP:10698"/>
        <dbReference type="Rhea" id="RHEA-COMP:10700"/>
        <dbReference type="ChEBI" id="CHEBI:15377"/>
        <dbReference type="ChEBI" id="CHEBI:29950"/>
        <dbReference type="ChEBI" id="CHEBI:50058"/>
        <dbReference type="ChEBI" id="CHEBI:57844"/>
        <dbReference type="ChEBI" id="CHEBI:58772"/>
        <dbReference type="EC" id="1.8.4.11"/>
    </reaction>
</comment>
<evidence type="ECO:0000313" key="6">
    <source>
        <dbReference type="EMBL" id="MBH9552994.1"/>
    </source>
</evidence>
<dbReference type="HAMAP" id="MF_01401">
    <property type="entry name" value="MsrA"/>
    <property type="match status" value="1"/>
</dbReference>
<dbReference type="SUPFAM" id="SSF55068">
    <property type="entry name" value="Peptide methionine sulfoxide reductase"/>
    <property type="match status" value="1"/>
</dbReference>
<dbReference type="AlphaFoldDB" id="A0A931NDU4"/>
<accession>A0A931NDU4</accession>